<dbReference type="PANTHER" id="PTHR15337:SF11">
    <property type="entry name" value="THIOREDOXIN DOMAIN-CONTAINING PROTEIN"/>
    <property type="match status" value="1"/>
</dbReference>
<evidence type="ECO:0000313" key="4">
    <source>
        <dbReference type="EMBL" id="PJR04923.1"/>
    </source>
</evidence>
<keyword evidence="5" id="KW-1185">Reference proteome</keyword>
<evidence type="ECO:0000256" key="2">
    <source>
        <dbReference type="SAM" id="SignalP"/>
    </source>
</evidence>
<feature type="domain" description="Thioredoxin-like fold" evidence="3">
    <location>
        <begin position="34"/>
        <end position="150"/>
    </location>
</feature>
<dbReference type="InterPro" id="IPR036249">
    <property type="entry name" value="Thioredoxin-like_sf"/>
</dbReference>
<reference evidence="4 5" key="1">
    <citation type="submission" date="2017-06" db="EMBL/GenBank/DDBJ databases">
        <title>Description of Avrilella dinanensis gen. nov. sp. nov.</title>
        <authorList>
            <person name="Leyer C."/>
            <person name="Sassi M."/>
            <person name="Minet J."/>
            <person name="Kayal S."/>
            <person name="Cattoir V."/>
        </authorList>
    </citation>
    <scope>NUCLEOTIDE SEQUENCE [LARGE SCALE GENOMIC DNA]</scope>
    <source>
        <strain evidence="4 5">UR159</strain>
    </source>
</reference>
<keyword evidence="1 2" id="KW-0732">Signal</keyword>
<dbReference type="InterPro" id="IPR051099">
    <property type="entry name" value="AGR/TXD"/>
</dbReference>
<dbReference type="PANTHER" id="PTHR15337">
    <property type="entry name" value="ANTERIOR GRADIENT PROTEIN-RELATED"/>
    <property type="match status" value="1"/>
</dbReference>
<evidence type="ECO:0000313" key="5">
    <source>
        <dbReference type="Proteomes" id="UP000231960"/>
    </source>
</evidence>
<feature type="signal peptide" evidence="2">
    <location>
        <begin position="1"/>
        <end position="19"/>
    </location>
</feature>
<dbReference type="Pfam" id="PF13098">
    <property type="entry name" value="Thioredoxin_2"/>
    <property type="match status" value="1"/>
</dbReference>
<evidence type="ECO:0000259" key="3">
    <source>
        <dbReference type="Pfam" id="PF13098"/>
    </source>
</evidence>
<dbReference type="Proteomes" id="UP000231960">
    <property type="component" value="Unassembled WGS sequence"/>
</dbReference>
<dbReference type="SUPFAM" id="SSF52833">
    <property type="entry name" value="Thioredoxin-like"/>
    <property type="match status" value="1"/>
</dbReference>
<dbReference type="RefSeq" id="WP_100678482.1">
    <property type="nucleotide sequence ID" value="NZ_NIPO01000001.1"/>
</dbReference>
<comment type="caution">
    <text evidence="4">The sequence shown here is derived from an EMBL/GenBank/DDBJ whole genome shotgun (WGS) entry which is preliminary data.</text>
</comment>
<proteinExistence type="predicted"/>
<dbReference type="OrthoDB" id="9811036at2"/>
<dbReference type="Gene3D" id="3.40.30.10">
    <property type="entry name" value="Glutaredoxin"/>
    <property type="match status" value="1"/>
</dbReference>
<name>A0A2M9R851_9FLAO</name>
<feature type="chain" id="PRO_5014935666" evidence="2">
    <location>
        <begin position="20"/>
        <end position="150"/>
    </location>
</feature>
<sequence length="150" mass="16854">MKKIVLLLLLTTLSFSVNAQVKWMTMQEAVEAQKKNNKPIFIDAYTVWCGPCKMLDKNTFSDAEVAKVLNEKYNPVKFNAEGNETIVFNGKTYTNPKYVDARKNSRNGLHEFARVIGVSAYPTMKVLDASGKATKNIVGYRNAQQLLAEL</sequence>
<gene>
    <name evidence="4" type="ORF">CDL10_10505</name>
</gene>
<dbReference type="InterPro" id="IPR012336">
    <property type="entry name" value="Thioredoxin-like_fold"/>
</dbReference>
<accession>A0A2M9R851</accession>
<dbReference type="EMBL" id="NIPO01000001">
    <property type="protein sequence ID" value="PJR04923.1"/>
    <property type="molecule type" value="Genomic_DNA"/>
</dbReference>
<dbReference type="AlphaFoldDB" id="A0A2M9R851"/>
<protein>
    <submittedName>
        <fullName evidence="4">Thioredoxin</fullName>
    </submittedName>
</protein>
<evidence type="ECO:0000256" key="1">
    <source>
        <dbReference type="ARBA" id="ARBA00022729"/>
    </source>
</evidence>
<organism evidence="4 5">
    <name type="scientific">Avrilella dinanensis</name>
    <dbReference type="NCBI Taxonomy" id="2008672"/>
    <lineage>
        <taxon>Bacteria</taxon>
        <taxon>Pseudomonadati</taxon>
        <taxon>Bacteroidota</taxon>
        <taxon>Flavobacteriia</taxon>
        <taxon>Flavobacteriales</taxon>
        <taxon>Flavobacteriaceae</taxon>
        <taxon>Avrilella</taxon>
    </lineage>
</organism>